<feature type="compositionally biased region" description="Low complexity" evidence="1">
    <location>
        <begin position="251"/>
        <end position="263"/>
    </location>
</feature>
<dbReference type="EMBL" id="BJWK01000017">
    <property type="protein sequence ID" value="GEM11890.1"/>
    <property type="molecule type" value="Genomic_DNA"/>
</dbReference>
<dbReference type="InterPro" id="IPR036282">
    <property type="entry name" value="Glutathione-S-Trfase_C_sf"/>
</dbReference>
<dbReference type="Gene3D" id="3.40.30.10">
    <property type="entry name" value="Glutaredoxin"/>
    <property type="match status" value="1"/>
</dbReference>
<protein>
    <submittedName>
        <fullName evidence="5">ARID/BRIGHT DNA-binding domain containing protein</fullName>
    </submittedName>
</protein>
<feature type="compositionally biased region" description="Polar residues" evidence="1">
    <location>
        <begin position="434"/>
        <end position="452"/>
    </location>
</feature>
<sequence length="1488" mass="159385">MAVMTHPRAPTSVRLLYFPICGRGEPIRYLLEDARVAYEESNDVEQFTRGKMDLEEYAFGQLPRVTVDGKHLFQQDAILRFFAKTYGYHYSCDIWKEALVDQLQDACEDLNIAYVRCIYSPDSATLLQALVRDYVPKVMRQFEHLFAKNKHASGYLVQDKPTFAEFHLLYLVHALVHLKPTLLSSYPTLQAWNDQMWAREGLNKYKESRRMKEMLNGNANGQREVVIGGWGQGQQPGFGGQYQGQLQSVQGQQQAYTQGPQPGSSLRGGGVDASGFGGYAGDQGAWQGYQQPLGQQNGGYYQPANQQVQQAGYQPVASTSAPVGGGQEQGGYAAGEQYGGMMQDAQYGVHSTHLRAMPQYPPQQPDSSGYAHFAQQPPPPLAKDPGLVPSPAPIPPQQHPTHHQPSPSPAPAAYGTNLVQQSLQAIPSSATMLSPTAQRFHSNPSSSPIQSHPLNPYPPPPQQQQRVPPPSSVLPQQPRTPARHSPPSPSVPTAAGLQNHLARLETITQHRSRLQQLDAQRNAVIRAGGGAEQVALVERQMREVKTRELTLLSECETFVRQHGGAGAIQRYLEQMRANQQRFQQQQQQFSQQAQAVPPQPAHPMQTSQQQSYQQAIPNGGMQQGYPDARQQAFDAQQQYLAAAPPPRPIPSPHPQPPHQLHSQQQLAAVPPPSFNSQQSQQYPSPSNDQRHPSASVDRSQFHPIPFPPPASHDHALQPPMRVPSVTMHPSLSSQPFQPASAPQSQPPNLVNSSFPNLPSASLSHRQQPSAASSFPSDKRAQSAALRVLPLSRPQMGQQPVQPAADGPLSALVTREEWERMEKERKEWEKEEGNPFGFPAGEAEKVRKMTVVRHPTQVLAENVEGQPSLAELLAKVTPQKFYDVLKPLLAKHGQTLTPESHMLEGRSIDLFQLSQVVIGQGGGYVKVDADNAWPRIASLLRNPPPPAGSFATPPAPPPTHLPTRLRDLYMRLLARYEDGWSGTMLEQREKEIGLQGARELLLAKDKDAQAAPNGQAEGTHVGPTVQMGEPYKTPTMQIQHLQIVPPSPVDVNGTFGVFSAPLAPLSAAPSALVSTPPPSLPASAMSSMFANSFSAFSLAPTDIGISPSVTSIPTAPLASTDPSTLVPSSPDKSGLLRPTTPLNGQQRVTSPGTPRSSAAAAGQVAPFSASAASPAQARSSTPRPVLLAREASGGSISVAGSPKVVDSEKGRSRAASVASSLRKRNRPREMGDDIEIVGDEGRRKREGPGTVLTPEAASRGPTRQNSASTDGGSSGISGKLGMTPSRPAGGFVGSPAATALSDGTPDLVANKALRPDTATTVSSTSASPHSVGGGDIPLPMAPLALPTSIQTATPSTPVNSGLALSATGLSLSTPAQLSTSSAPVKSPPEFDFLSLTSPALGGLEASPMLFNSASWSTNPSAFDSFADPNGTDSFSLTDTGDILINLGEDDASAKGTKSNQQPHTGAEDDPWTTSSLLDFEFVADSFTSS</sequence>
<evidence type="ECO:0000256" key="1">
    <source>
        <dbReference type="SAM" id="MobiDB-lite"/>
    </source>
</evidence>
<evidence type="ECO:0000259" key="3">
    <source>
        <dbReference type="PROSITE" id="PS50405"/>
    </source>
</evidence>
<feature type="compositionally biased region" description="Low complexity" evidence="1">
    <location>
        <begin position="1164"/>
        <end position="1182"/>
    </location>
</feature>
<dbReference type="GO" id="GO:0006749">
    <property type="term" value="P:glutathione metabolic process"/>
    <property type="evidence" value="ECO:0007669"/>
    <property type="project" value="TreeGrafter"/>
</dbReference>
<dbReference type="SFLD" id="SFLDS00019">
    <property type="entry name" value="Glutathione_Transferase_(cytos"/>
    <property type="match status" value="1"/>
</dbReference>
<dbReference type="Gene3D" id="1.20.1050.10">
    <property type="match status" value="1"/>
</dbReference>
<dbReference type="Gene3D" id="1.10.150.60">
    <property type="entry name" value="ARID DNA-binding domain"/>
    <property type="match status" value="1"/>
</dbReference>
<evidence type="ECO:0000259" key="2">
    <source>
        <dbReference type="PROSITE" id="PS50404"/>
    </source>
</evidence>
<feature type="region of interest" description="Disordered" evidence="1">
    <location>
        <begin position="1195"/>
        <end position="1296"/>
    </location>
</feature>
<feature type="compositionally biased region" description="Polar residues" evidence="1">
    <location>
        <begin position="1119"/>
        <end position="1130"/>
    </location>
</feature>
<feature type="region of interest" description="Disordered" evidence="1">
    <location>
        <begin position="579"/>
        <end position="626"/>
    </location>
</feature>
<feature type="compositionally biased region" description="Pro residues" evidence="1">
    <location>
        <begin position="643"/>
        <end position="657"/>
    </location>
</feature>
<feature type="compositionally biased region" description="Polar residues" evidence="1">
    <location>
        <begin position="1139"/>
        <end position="1155"/>
    </location>
</feature>
<feature type="compositionally biased region" description="Low complexity" evidence="1">
    <location>
        <begin position="658"/>
        <end position="687"/>
    </location>
</feature>
<reference evidence="5 6" key="1">
    <citation type="submission" date="2019-07" db="EMBL/GenBank/DDBJ databases">
        <title>Rhodotorula toruloides NBRC10032 genome sequencing.</title>
        <authorList>
            <person name="Shida Y."/>
            <person name="Takaku H."/>
            <person name="Ogasawara W."/>
            <person name="Mori K."/>
        </authorList>
    </citation>
    <scope>NUCLEOTIDE SEQUENCE [LARGE SCALE GENOMIC DNA]</scope>
    <source>
        <strain evidence="5 6">NBRC10032</strain>
    </source>
</reference>
<dbReference type="SUPFAM" id="SSF52833">
    <property type="entry name" value="Thioredoxin-like"/>
    <property type="match status" value="1"/>
</dbReference>
<evidence type="ECO:0000313" key="6">
    <source>
        <dbReference type="Proteomes" id="UP000321518"/>
    </source>
</evidence>
<comment type="caution">
    <text evidence="5">The sequence shown here is derived from an EMBL/GenBank/DDBJ whole genome shotgun (WGS) entry which is preliminary data.</text>
</comment>
<dbReference type="SUPFAM" id="SSF47616">
    <property type="entry name" value="GST C-terminal domain-like"/>
    <property type="match status" value="1"/>
</dbReference>
<feature type="compositionally biased region" description="Pro residues" evidence="1">
    <location>
        <begin position="455"/>
        <end position="472"/>
    </location>
</feature>
<dbReference type="Proteomes" id="UP000321518">
    <property type="component" value="Unassembled WGS sequence"/>
</dbReference>
<feature type="region of interest" description="Disordered" evidence="1">
    <location>
        <begin position="1314"/>
        <end position="1337"/>
    </location>
</feature>
<dbReference type="InterPro" id="IPR001606">
    <property type="entry name" value="ARID_dom"/>
</dbReference>
<accession>A0A511KND1</accession>
<feature type="compositionally biased region" description="Low complexity" evidence="1">
    <location>
        <begin position="579"/>
        <end position="614"/>
    </location>
</feature>
<evidence type="ECO:0000313" key="5">
    <source>
        <dbReference type="EMBL" id="GEM11890.1"/>
    </source>
</evidence>
<dbReference type="PANTHER" id="PTHR11571">
    <property type="entry name" value="GLUTATHIONE S-TRANSFERASE"/>
    <property type="match status" value="1"/>
</dbReference>
<dbReference type="Pfam" id="PF14497">
    <property type="entry name" value="GST_C_3"/>
    <property type="match status" value="1"/>
</dbReference>
<dbReference type="OrthoDB" id="1938591at2759"/>
<dbReference type="SUPFAM" id="SSF46774">
    <property type="entry name" value="ARID-like"/>
    <property type="match status" value="1"/>
</dbReference>
<feature type="compositionally biased region" description="Pro residues" evidence="1">
    <location>
        <begin position="376"/>
        <end position="398"/>
    </location>
</feature>
<proteinExistence type="predicted"/>
<feature type="compositionally biased region" description="Low complexity" evidence="1">
    <location>
        <begin position="729"/>
        <end position="747"/>
    </location>
</feature>
<keyword evidence="5" id="KW-0238">DNA-binding</keyword>
<dbReference type="InterPro" id="IPR040079">
    <property type="entry name" value="Glutathione_S-Trfase"/>
</dbReference>
<feature type="compositionally biased region" description="Polar residues" evidence="1">
    <location>
        <begin position="748"/>
        <end position="775"/>
    </location>
</feature>
<name>A0A511KND1_RHOTO</name>
<feature type="region of interest" description="Disordered" evidence="1">
    <location>
        <begin position="1113"/>
        <end position="1182"/>
    </location>
</feature>
<dbReference type="InterPro" id="IPR010987">
    <property type="entry name" value="Glutathione-S-Trfase_C-like"/>
</dbReference>
<dbReference type="SMART" id="SM00501">
    <property type="entry name" value="BRIGHT"/>
    <property type="match status" value="1"/>
</dbReference>
<dbReference type="PROSITE" id="PS50404">
    <property type="entry name" value="GST_NTER"/>
    <property type="match status" value="1"/>
</dbReference>
<dbReference type="InterPro" id="IPR004046">
    <property type="entry name" value="GST_C"/>
</dbReference>
<feature type="region of interest" description="Disordered" evidence="1">
    <location>
        <begin position="1447"/>
        <end position="1471"/>
    </location>
</feature>
<evidence type="ECO:0000259" key="4">
    <source>
        <dbReference type="PROSITE" id="PS51011"/>
    </source>
</evidence>
<feature type="domain" description="ARID" evidence="4">
    <location>
        <begin position="874"/>
        <end position="980"/>
    </location>
</feature>
<feature type="domain" description="GST N-terminal" evidence="2">
    <location>
        <begin position="11"/>
        <end position="90"/>
    </location>
</feature>
<feature type="compositionally biased region" description="Low complexity" evidence="1">
    <location>
        <begin position="1316"/>
        <end position="1326"/>
    </location>
</feature>
<dbReference type="GO" id="GO:0003677">
    <property type="term" value="F:DNA binding"/>
    <property type="evidence" value="ECO:0007669"/>
    <property type="project" value="UniProtKB-KW"/>
</dbReference>
<dbReference type="CDD" id="cd03039">
    <property type="entry name" value="GST_N_Sigma_like"/>
    <property type="match status" value="1"/>
</dbReference>
<organism evidence="5 6">
    <name type="scientific">Rhodotorula toruloides</name>
    <name type="common">Yeast</name>
    <name type="synonym">Rhodosporidium toruloides</name>
    <dbReference type="NCBI Taxonomy" id="5286"/>
    <lineage>
        <taxon>Eukaryota</taxon>
        <taxon>Fungi</taxon>
        <taxon>Dikarya</taxon>
        <taxon>Basidiomycota</taxon>
        <taxon>Pucciniomycotina</taxon>
        <taxon>Microbotryomycetes</taxon>
        <taxon>Sporidiobolales</taxon>
        <taxon>Sporidiobolaceae</taxon>
        <taxon>Rhodotorula</taxon>
    </lineage>
</organism>
<feature type="compositionally biased region" description="Polar residues" evidence="1">
    <location>
        <begin position="1260"/>
        <end position="1270"/>
    </location>
</feature>
<feature type="region of interest" description="Disordered" evidence="1">
    <location>
        <begin position="434"/>
        <end position="494"/>
    </location>
</feature>
<dbReference type="InterPro" id="IPR050213">
    <property type="entry name" value="GST_superfamily"/>
</dbReference>
<feature type="region of interest" description="Disordered" evidence="1">
    <location>
        <begin position="251"/>
        <end position="274"/>
    </location>
</feature>
<gene>
    <name evidence="5" type="ORF">Rt10032_c17g5907</name>
</gene>
<feature type="region of interest" description="Disordered" evidence="1">
    <location>
        <begin position="642"/>
        <end position="780"/>
    </location>
</feature>
<feature type="region of interest" description="Disordered" evidence="1">
    <location>
        <begin position="356"/>
        <end position="414"/>
    </location>
</feature>
<dbReference type="InterPro" id="IPR036249">
    <property type="entry name" value="Thioredoxin-like_sf"/>
</dbReference>
<dbReference type="InterPro" id="IPR004045">
    <property type="entry name" value="Glutathione_S-Trfase_N"/>
</dbReference>
<dbReference type="GO" id="GO:0004364">
    <property type="term" value="F:glutathione transferase activity"/>
    <property type="evidence" value="ECO:0007669"/>
    <property type="project" value="TreeGrafter"/>
</dbReference>
<dbReference type="Pfam" id="PF01388">
    <property type="entry name" value="ARID"/>
    <property type="match status" value="1"/>
</dbReference>
<dbReference type="SMART" id="SM01014">
    <property type="entry name" value="ARID"/>
    <property type="match status" value="1"/>
</dbReference>
<feature type="domain" description="GST C-terminal" evidence="3">
    <location>
        <begin position="93"/>
        <end position="214"/>
    </location>
</feature>
<dbReference type="PROSITE" id="PS50405">
    <property type="entry name" value="GST_CTER"/>
    <property type="match status" value="1"/>
</dbReference>
<dbReference type="PROSITE" id="PS51011">
    <property type="entry name" value="ARID"/>
    <property type="match status" value="1"/>
</dbReference>
<dbReference type="InterPro" id="IPR036431">
    <property type="entry name" value="ARID_dom_sf"/>
</dbReference>